<reference evidence="1 2" key="1">
    <citation type="submission" date="2016-10" db="EMBL/GenBank/DDBJ databases">
        <authorList>
            <person name="Varghese N."/>
            <person name="Submissions S."/>
        </authorList>
    </citation>
    <scope>NUCLEOTIDE SEQUENCE [LARGE SCALE GENOMIC DNA]</scope>
    <source>
        <strain evidence="1 2">DSM 21822</strain>
    </source>
</reference>
<sequence>MPRMPPDTSKHLASRHAVKRVLDRQKVVTVSKRFDHGHVTTRVLVGGEYYEVDNRQLDLLEMGRSPAQLGIEPVAHH</sequence>
<dbReference type="Proteomes" id="UP000323300">
    <property type="component" value="Unassembled WGS sequence"/>
</dbReference>
<proteinExistence type="predicted"/>
<gene>
    <name evidence="1" type="ORF">SAMN04488498_105190</name>
</gene>
<protein>
    <submittedName>
        <fullName evidence="1">Uncharacterized protein</fullName>
    </submittedName>
</protein>
<accession>A0A1I3YVC0</accession>
<dbReference type="AlphaFoldDB" id="A0A1I3YVC0"/>
<evidence type="ECO:0000313" key="1">
    <source>
        <dbReference type="EMBL" id="SFK35735.1"/>
    </source>
</evidence>
<evidence type="ECO:0000313" key="2">
    <source>
        <dbReference type="Proteomes" id="UP000323300"/>
    </source>
</evidence>
<name>A0A1I3YVC0_9HYPH</name>
<keyword evidence="2" id="KW-1185">Reference proteome</keyword>
<organism evidence="1 2">
    <name type="scientific">Neomesorhizobium albiziae</name>
    <dbReference type="NCBI Taxonomy" id="335020"/>
    <lineage>
        <taxon>Bacteria</taxon>
        <taxon>Pseudomonadati</taxon>
        <taxon>Pseudomonadota</taxon>
        <taxon>Alphaproteobacteria</taxon>
        <taxon>Hyphomicrobiales</taxon>
        <taxon>Phyllobacteriaceae</taxon>
        <taxon>Neomesorhizobium</taxon>
    </lineage>
</organism>
<dbReference type="EMBL" id="FOSL01000005">
    <property type="protein sequence ID" value="SFK35735.1"/>
    <property type="molecule type" value="Genomic_DNA"/>
</dbReference>